<dbReference type="PANTHER" id="PTHR31005:SF8">
    <property type="entry name" value="DUF4139 DOMAIN-CONTAINING PROTEIN"/>
    <property type="match status" value="1"/>
</dbReference>
<keyword evidence="1" id="KW-0175">Coiled coil</keyword>
<dbReference type="Pfam" id="PF13598">
    <property type="entry name" value="DUF4139"/>
    <property type="match status" value="1"/>
</dbReference>
<evidence type="ECO:0000313" key="6">
    <source>
        <dbReference type="Proteomes" id="UP000663827"/>
    </source>
</evidence>
<organism evidence="5 6">
    <name type="scientific">Rhizoctonia solani</name>
    <dbReference type="NCBI Taxonomy" id="456999"/>
    <lineage>
        <taxon>Eukaryota</taxon>
        <taxon>Fungi</taxon>
        <taxon>Dikarya</taxon>
        <taxon>Basidiomycota</taxon>
        <taxon>Agaricomycotina</taxon>
        <taxon>Agaricomycetes</taxon>
        <taxon>Cantharellales</taxon>
        <taxon>Ceratobasidiaceae</taxon>
        <taxon>Rhizoctonia</taxon>
    </lineage>
</organism>
<evidence type="ECO:0000256" key="2">
    <source>
        <dbReference type="SAM" id="MobiDB-lite"/>
    </source>
</evidence>
<feature type="domain" description="DUF4140" evidence="4">
    <location>
        <begin position="24"/>
        <end position="129"/>
    </location>
</feature>
<dbReference type="Pfam" id="PF13600">
    <property type="entry name" value="DUF4140"/>
    <property type="match status" value="1"/>
</dbReference>
<feature type="compositionally biased region" description="Low complexity" evidence="2">
    <location>
        <begin position="341"/>
        <end position="361"/>
    </location>
</feature>
<evidence type="ECO:0008006" key="7">
    <source>
        <dbReference type="Google" id="ProtNLM"/>
    </source>
</evidence>
<feature type="compositionally biased region" description="Polar residues" evidence="2">
    <location>
        <begin position="330"/>
        <end position="340"/>
    </location>
</feature>
<gene>
    <name evidence="5" type="ORF">RDB_LOCUS133537</name>
</gene>
<evidence type="ECO:0000313" key="5">
    <source>
        <dbReference type="EMBL" id="CAE7196617.1"/>
    </source>
</evidence>
<feature type="domain" description="DUF4139" evidence="3">
    <location>
        <begin position="213"/>
        <end position="653"/>
    </location>
</feature>
<dbReference type="AlphaFoldDB" id="A0A8H3E6X6"/>
<proteinExistence type="predicted"/>
<dbReference type="InterPro" id="IPR011935">
    <property type="entry name" value="CHP02231"/>
</dbReference>
<dbReference type="EMBL" id="CAJNJQ010003328">
    <property type="protein sequence ID" value="CAE7196617.1"/>
    <property type="molecule type" value="Genomic_DNA"/>
</dbReference>
<dbReference type="InterPro" id="IPR037291">
    <property type="entry name" value="DUF4139"/>
</dbReference>
<evidence type="ECO:0000259" key="3">
    <source>
        <dbReference type="Pfam" id="PF13598"/>
    </source>
</evidence>
<evidence type="ECO:0000256" key="1">
    <source>
        <dbReference type="SAM" id="Coils"/>
    </source>
</evidence>
<accession>A0A8H3E6X6</accession>
<dbReference type="NCBIfam" id="TIGR02231">
    <property type="entry name" value="mucoidy inhibitor MuiA family protein"/>
    <property type="match status" value="2"/>
</dbReference>
<dbReference type="InterPro" id="IPR025554">
    <property type="entry name" value="DUF4140"/>
</dbReference>
<evidence type="ECO:0000259" key="4">
    <source>
        <dbReference type="Pfam" id="PF13600"/>
    </source>
</evidence>
<sequence>MIDPPTSHTITVNAAEQDHLIDSVTVFQTGRADVKRRVQLQLKEGQNQITIERLPTNLAEDSLRVQGTGTAIIFDVVYHSPGPKPRYGRRQVDNSSSDEDELEEQIAQSDTVEALKKQRSVVENQISFLDRYGRSLTDGRSSDMEGLERFLDLYGSRRDALDKRVQELDAAVNQAEKTLRAMVKKKPGPETKGQRRTKITVTVMSKEEGKAELTLAYVVSNARWTPVYEIRASVSSSPNSPSTIALQYRASLTQTTGEDWPEAALTLSTATPYRGASIPALSTWRIGIPQTWDRSWSPPRFHSAAIQISRQRSRSPPAPTIIRMDDSSLRSRSPTRVIQASGSPRSRSSSRSHSPTRVVRVGESESEGPQVIRVGGPGHTHDHGGPRMRSETTTYIEPEPAPMVVRQAEGVEAGVLSATFNIPGRSNIPSDEGNHKVLITSLDFQVDPEWVCIPRKDQSVFLRCKVVNSSDFTLLPGEASVFIGDSFVSKSQIQHVPPNDSFQLSLGIDPALRVNYPLVRTHKRTHSQSGFTFPGRQKQPKQTATKYSQQITIRNTRPTAVPALHVLDHVPVSSDATVKVNITSPQGLRENNRPMEDDTDEKQNETWVRPQKGVQARWAPSDMGGEGAVEWLCAISAGGEVELKLGWEVNAPEGTYWRNL</sequence>
<protein>
    <recommendedName>
        <fullName evidence="7">Protein F37C4,5 [Caenorhabditis elegans]</fullName>
    </recommendedName>
</protein>
<feature type="region of interest" description="Disordered" evidence="2">
    <location>
        <begin position="307"/>
        <end position="389"/>
    </location>
</feature>
<dbReference type="Proteomes" id="UP000663827">
    <property type="component" value="Unassembled WGS sequence"/>
</dbReference>
<feature type="region of interest" description="Disordered" evidence="2">
    <location>
        <begin position="586"/>
        <end position="606"/>
    </location>
</feature>
<feature type="compositionally biased region" description="Basic and acidic residues" evidence="2">
    <location>
        <begin position="379"/>
        <end position="389"/>
    </location>
</feature>
<feature type="coiled-coil region" evidence="1">
    <location>
        <begin position="158"/>
        <end position="185"/>
    </location>
</feature>
<name>A0A8H3E6X6_9AGAM</name>
<reference evidence="5" key="1">
    <citation type="submission" date="2021-01" db="EMBL/GenBank/DDBJ databases">
        <authorList>
            <person name="Kaushik A."/>
        </authorList>
    </citation>
    <scope>NUCLEOTIDE SEQUENCE</scope>
    <source>
        <strain evidence="5">AG5</strain>
    </source>
</reference>
<comment type="caution">
    <text evidence="5">The sequence shown here is derived from an EMBL/GenBank/DDBJ whole genome shotgun (WGS) entry which is preliminary data.</text>
</comment>
<dbReference type="PANTHER" id="PTHR31005">
    <property type="entry name" value="DUF4139 DOMAIN-CONTAINING PROTEIN"/>
    <property type="match status" value="1"/>
</dbReference>
<feature type="compositionally biased region" description="Basic and acidic residues" evidence="2">
    <location>
        <begin position="590"/>
        <end position="604"/>
    </location>
</feature>